<dbReference type="InterPro" id="IPR008030">
    <property type="entry name" value="NmrA-like"/>
</dbReference>
<comment type="similarity">
    <text evidence="1">Belongs to the NmrA-type oxidoreductase family.</text>
</comment>
<evidence type="ECO:0000313" key="5">
    <source>
        <dbReference type="EMBL" id="KAJ5302854.1"/>
    </source>
</evidence>
<dbReference type="GO" id="GO:0005634">
    <property type="term" value="C:nucleus"/>
    <property type="evidence" value="ECO:0007669"/>
    <property type="project" value="TreeGrafter"/>
</dbReference>
<dbReference type="EMBL" id="JAPZBO010000009">
    <property type="protein sequence ID" value="KAJ5302854.1"/>
    <property type="molecule type" value="Genomic_DNA"/>
</dbReference>
<dbReference type="Pfam" id="PF05368">
    <property type="entry name" value="NmrA"/>
    <property type="match status" value="1"/>
</dbReference>
<accession>A0A9W9H362</accession>
<comment type="caution">
    <text evidence="5">The sequence shown here is derived from an EMBL/GenBank/DDBJ whole genome shotgun (WGS) entry which is preliminary data.</text>
</comment>
<name>A0A9W9H362_9EURO</name>
<evidence type="ECO:0000256" key="2">
    <source>
        <dbReference type="ARBA" id="ARBA00022857"/>
    </source>
</evidence>
<dbReference type="Proteomes" id="UP001147746">
    <property type="component" value="Unassembled WGS sequence"/>
</dbReference>
<protein>
    <recommendedName>
        <fullName evidence="4">NmrA-like domain-containing protein</fullName>
    </recommendedName>
</protein>
<evidence type="ECO:0000259" key="4">
    <source>
        <dbReference type="Pfam" id="PF05368"/>
    </source>
</evidence>
<dbReference type="SUPFAM" id="SSF51735">
    <property type="entry name" value="NAD(P)-binding Rossmann-fold domains"/>
    <property type="match status" value="1"/>
</dbReference>
<dbReference type="InterPro" id="IPR051164">
    <property type="entry name" value="NmrA-like_oxidored"/>
</dbReference>
<evidence type="ECO:0000313" key="6">
    <source>
        <dbReference type="Proteomes" id="UP001147746"/>
    </source>
</evidence>
<feature type="domain" description="NmrA-like" evidence="4">
    <location>
        <begin position="5"/>
        <end position="254"/>
    </location>
</feature>
<dbReference type="PANTHER" id="PTHR42748">
    <property type="entry name" value="NITROGEN METABOLITE REPRESSION PROTEIN NMRA FAMILY MEMBER"/>
    <property type="match status" value="1"/>
</dbReference>
<keyword evidence="6" id="KW-1185">Reference proteome</keyword>
<dbReference type="CDD" id="cd05251">
    <property type="entry name" value="NmrA_like_SDR_a"/>
    <property type="match status" value="1"/>
</dbReference>
<keyword evidence="2" id="KW-0521">NADP</keyword>
<reference evidence="5" key="2">
    <citation type="journal article" date="2023" name="IMA Fungus">
        <title>Comparative genomic study of the Penicillium genus elucidates a diverse pangenome and 15 lateral gene transfer events.</title>
        <authorList>
            <person name="Petersen C."/>
            <person name="Sorensen T."/>
            <person name="Nielsen M.R."/>
            <person name="Sondergaard T.E."/>
            <person name="Sorensen J.L."/>
            <person name="Fitzpatrick D.A."/>
            <person name="Frisvad J.C."/>
            <person name="Nielsen K.L."/>
        </authorList>
    </citation>
    <scope>NUCLEOTIDE SEQUENCE</scope>
    <source>
        <strain evidence="5">IBT 21472</strain>
    </source>
</reference>
<dbReference type="GO" id="GO:0016491">
    <property type="term" value="F:oxidoreductase activity"/>
    <property type="evidence" value="ECO:0007669"/>
    <property type="project" value="UniProtKB-KW"/>
</dbReference>
<sequence length="305" mass="33609">MSSPKVFVCGATGNQGGALIQNLLDHHVEIHAITRNLESDPAKNLLSLGISLAEGDFDNEERLKQSMIGCTSLFLNLSVNHTNPTGELEQAQRLLSLAKQVGIQQVVYTSSMATMDPTRLTHWDPNSLVATVLLSKQAIENEVRKAGFKQWVILRPGNFMSNFLNPLVRMYQGLVETGTFTTAFAQDTVLPMVDPNDTGKFAAAAVLDPARFNQKEIEIASQMMGLEDVMRDLSEATGKDLKISFMSDEEAKEKAAQNPLLGAQLAIRDLSLFVDIEDTKSWGIELGSFAQFLKREKARVDATYM</sequence>
<dbReference type="AlphaFoldDB" id="A0A9W9H362"/>
<reference evidence="5" key="1">
    <citation type="submission" date="2022-12" db="EMBL/GenBank/DDBJ databases">
        <authorList>
            <person name="Petersen C."/>
        </authorList>
    </citation>
    <scope>NUCLEOTIDE SEQUENCE</scope>
    <source>
        <strain evidence="5">IBT 21472</strain>
    </source>
</reference>
<keyword evidence="3" id="KW-0560">Oxidoreductase</keyword>
<gene>
    <name evidence="5" type="ORF">N7476_009653</name>
</gene>
<dbReference type="PANTHER" id="PTHR42748:SF30">
    <property type="entry name" value="NMRA-LIKE DOMAIN-CONTAINING PROTEIN"/>
    <property type="match status" value="1"/>
</dbReference>
<organism evidence="5 6">
    <name type="scientific">Penicillium atrosanguineum</name>
    <dbReference type="NCBI Taxonomy" id="1132637"/>
    <lineage>
        <taxon>Eukaryota</taxon>
        <taxon>Fungi</taxon>
        <taxon>Dikarya</taxon>
        <taxon>Ascomycota</taxon>
        <taxon>Pezizomycotina</taxon>
        <taxon>Eurotiomycetes</taxon>
        <taxon>Eurotiomycetidae</taxon>
        <taxon>Eurotiales</taxon>
        <taxon>Aspergillaceae</taxon>
        <taxon>Penicillium</taxon>
    </lineage>
</organism>
<evidence type="ECO:0000256" key="1">
    <source>
        <dbReference type="ARBA" id="ARBA00006328"/>
    </source>
</evidence>
<dbReference type="Gene3D" id="3.40.50.720">
    <property type="entry name" value="NAD(P)-binding Rossmann-like Domain"/>
    <property type="match status" value="1"/>
</dbReference>
<evidence type="ECO:0000256" key="3">
    <source>
        <dbReference type="ARBA" id="ARBA00023002"/>
    </source>
</evidence>
<dbReference type="InterPro" id="IPR036291">
    <property type="entry name" value="NAD(P)-bd_dom_sf"/>
</dbReference>
<proteinExistence type="inferred from homology"/>